<evidence type="ECO:0008006" key="3">
    <source>
        <dbReference type="Google" id="ProtNLM"/>
    </source>
</evidence>
<dbReference type="OrthoDB" id="5424793at2759"/>
<protein>
    <recommendedName>
        <fullName evidence="3">Transcription factor domain-containing protein</fullName>
    </recommendedName>
</protein>
<evidence type="ECO:0000313" key="1">
    <source>
        <dbReference type="EMBL" id="OGE58448.1"/>
    </source>
</evidence>
<keyword evidence="2" id="KW-1185">Reference proteome</keyword>
<dbReference type="STRING" id="1835702.A0A1F5LZ78"/>
<gene>
    <name evidence="1" type="ORF">PENARI_c001G08447</name>
</gene>
<accession>A0A1F5LZ78</accession>
<dbReference type="Proteomes" id="UP000177622">
    <property type="component" value="Unassembled WGS sequence"/>
</dbReference>
<dbReference type="RefSeq" id="XP_022493871.1">
    <property type="nucleotide sequence ID" value="XM_022626798.1"/>
</dbReference>
<reference evidence="1 2" key="1">
    <citation type="journal article" date="2016" name="Sci. Rep.">
        <title>Penicillium arizonense, a new, genome sequenced fungal species, reveals a high chemical diversity in secreted metabolites.</title>
        <authorList>
            <person name="Grijseels S."/>
            <person name="Nielsen J.C."/>
            <person name="Randelovic M."/>
            <person name="Nielsen J."/>
            <person name="Nielsen K.F."/>
            <person name="Workman M."/>
            <person name="Frisvad J.C."/>
        </authorList>
    </citation>
    <scope>NUCLEOTIDE SEQUENCE [LARGE SCALE GENOMIC DNA]</scope>
    <source>
        <strain evidence="1 2">CBS 141311</strain>
    </source>
</reference>
<dbReference type="GeneID" id="34571532"/>
<sequence>MSGSDEDIGIQLTRLQMLHEEVSSYEPDMNHQDIASQCSLETHEAVRAFYKKIDALNSVLPSTIQDNIPFRLSRLCLKVRIAFLPLKPLQSDRAQRHNTQLPDPEIQSLATTCFSEVQQFLEALLSIPLDQYIYFSTREWCQVIMTISTASKLCFSHLAYADVIETRAFQIQTRAKMLIYLESLAHRMGNLSVTPIPSTKYPDFFCLFKSVLEIITPTYAPPPSSYQPADIGTGTCAVTHQDQTEPYHQEIDAQGTGPSASRCPILNGTIKDTDFWRALEQSTPISDESLEDGLADLQGNDIGRIRMDPSDWSTIFSDWVVDLNNMPE</sequence>
<evidence type="ECO:0000313" key="2">
    <source>
        <dbReference type="Proteomes" id="UP000177622"/>
    </source>
</evidence>
<dbReference type="AlphaFoldDB" id="A0A1F5LZ78"/>
<comment type="caution">
    <text evidence="1">The sequence shown here is derived from an EMBL/GenBank/DDBJ whole genome shotgun (WGS) entry which is preliminary data.</text>
</comment>
<organism evidence="1 2">
    <name type="scientific">Penicillium arizonense</name>
    <dbReference type="NCBI Taxonomy" id="1835702"/>
    <lineage>
        <taxon>Eukaryota</taxon>
        <taxon>Fungi</taxon>
        <taxon>Dikarya</taxon>
        <taxon>Ascomycota</taxon>
        <taxon>Pezizomycotina</taxon>
        <taxon>Eurotiomycetes</taxon>
        <taxon>Eurotiomycetidae</taxon>
        <taxon>Eurotiales</taxon>
        <taxon>Aspergillaceae</taxon>
        <taxon>Penicillium</taxon>
    </lineage>
</organism>
<name>A0A1F5LZ78_PENAI</name>
<proteinExistence type="predicted"/>
<dbReference type="EMBL" id="LXJU01000001">
    <property type="protein sequence ID" value="OGE58448.1"/>
    <property type="molecule type" value="Genomic_DNA"/>
</dbReference>